<feature type="transmembrane region" description="Helical" evidence="1">
    <location>
        <begin position="6"/>
        <end position="27"/>
    </location>
</feature>
<feature type="transmembrane region" description="Helical" evidence="1">
    <location>
        <begin position="135"/>
        <end position="157"/>
    </location>
</feature>
<dbReference type="AlphaFoldDB" id="A0A222P4X6"/>
<dbReference type="EMBL" id="CP016397">
    <property type="protein sequence ID" value="ASQ46898.1"/>
    <property type="molecule type" value="Genomic_DNA"/>
</dbReference>
<evidence type="ECO:0000313" key="3">
    <source>
        <dbReference type="Proteomes" id="UP000201728"/>
    </source>
</evidence>
<evidence type="ECO:0000256" key="1">
    <source>
        <dbReference type="SAM" id="Phobius"/>
    </source>
</evidence>
<keyword evidence="1" id="KW-0472">Membrane</keyword>
<proteinExistence type="predicted"/>
<dbReference type="KEGG" id="lcd:clem_11805"/>
<accession>A0A222P4X6</accession>
<keyword evidence="3" id="KW-1185">Reference proteome</keyword>
<protein>
    <submittedName>
        <fullName evidence="2">Uncharacterized protein</fullName>
    </submittedName>
</protein>
<sequence>MVILLAGVDILAAGAATLLCGVILFAAEPCVDELLILLAALAIGGLFALVTALVTLLVLEAGFLAILALVALLALFLGAVLPFSVEDLADLGAAFLGEAVAFFAVVVLLAEVILWDDADAFLDFDDFLAVEVSNSIGIVLADLALSTASSAFLRISFDTIANALSKI</sequence>
<dbReference type="Proteomes" id="UP000201728">
    <property type="component" value="Chromosome"/>
</dbReference>
<feature type="transmembrane region" description="Helical" evidence="1">
    <location>
        <begin position="63"/>
        <end position="83"/>
    </location>
</feature>
<feature type="transmembrane region" description="Helical" evidence="1">
    <location>
        <begin position="34"/>
        <end position="57"/>
    </location>
</feature>
<reference evidence="3" key="1">
    <citation type="submission" date="2016-07" db="EMBL/GenBank/DDBJ databases">
        <authorList>
            <person name="Florea S."/>
            <person name="Webb J.S."/>
            <person name="Jaromczyk J."/>
            <person name="Schardl C.L."/>
        </authorList>
    </citation>
    <scope>NUCLEOTIDE SEQUENCE [LARGE SCALE GENOMIC DNA]</scope>
    <source>
        <strain evidence="3">CDC-D5610</strain>
    </source>
</reference>
<gene>
    <name evidence="2" type="ORF">clem_11805</name>
</gene>
<evidence type="ECO:0000313" key="2">
    <source>
        <dbReference type="EMBL" id="ASQ46898.1"/>
    </source>
</evidence>
<feature type="transmembrane region" description="Helical" evidence="1">
    <location>
        <begin position="95"/>
        <end position="115"/>
    </location>
</feature>
<keyword evidence="1" id="KW-0812">Transmembrane</keyword>
<organism evidence="2 3">
    <name type="scientific">Legionella clemsonensis</name>
    <dbReference type="NCBI Taxonomy" id="1867846"/>
    <lineage>
        <taxon>Bacteria</taxon>
        <taxon>Pseudomonadati</taxon>
        <taxon>Pseudomonadota</taxon>
        <taxon>Gammaproteobacteria</taxon>
        <taxon>Legionellales</taxon>
        <taxon>Legionellaceae</taxon>
        <taxon>Legionella</taxon>
    </lineage>
</organism>
<keyword evidence="1" id="KW-1133">Transmembrane helix</keyword>
<name>A0A222P4X6_9GAMM</name>